<protein>
    <submittedName>
        <fullName evidence="1">Uncharacterized protein</fullName>
    </submittedName>
</protein>
<name>A0ABS4HQD7_9BACL</name>
<keyword evidence="2" id="KW-1185">Reference proteome</keyword>
<evidence type="ECO:0000313" key="2">
    <source>
        <dbReference type="Proteomes" id="UP001519344"/>
    </source>
</evidence>
<evidence type="ECO:0000313" key="1">
    <source>
        <dbReference type="EMBL" id="MBP1960826.1"/>
    </source>
</evidence>
<organism evidence="1 2">
    <name type="scientific">Paenibacillus aceris</name>
    <dbReference type="NCBI Taxonomy" id="869555"/>
    <lineage>
        <taxon>Bacteria</taxon>
        <taxon>Bacillati</taxon>
        <taxon>Bacillota</taxon>
        <taxon>Bacilli</taxon>
        <taxon>Bacillales</taxon>
        <taxon>Paenibacillaceae</taxon>
        <taxon>Paenibacillus</taxon>
    </lineage>
</organism>
<reference evidence="1 2" key="1">
    <citation type="submission" date="2021-03" db="EMBL/GenBank/DDBJ databases">
        <title>Genomic Encyclopedia of Type Strains, Phase IV (KMG-IV): sequencing the most valuable type-strain genomes for metagenomic binning, comparative biology and taxonomic classification.</title>
        <authorList>
            <person name="Goeker M."/>
        </authorList>
    </citation>
    <scope>NUCLEOTIDE SEQUENCE [LARGE SCALE GENOMIC DNA]</scope>
    <source>
        <strain evidence="1 2">DSM 24950</strain>
    </source>
</reference>
<comment type="caution">
    <text evidence="1">The sequence shown here is derived from an EMBL/GenBank/DDBJ whole genome shotgun (WGS) entry which is preliminary data.</text>
</comment>
<proteinExistence type="predicted"/>
<dbReference type="Proteomes" id="UP001519344">
    <property type="component" value="Unassembled WGS sequence"/>
</dbReference>
<dbReference type="EMBL" id="JAGGKV010000001">
    <property type="protein sequence ID" value="MBP1960826.1"/>
    <property type="molecule type" value="Genomic_DNA"/>
</dbReference>
<gene>
    <name evidence="1" type="ORF">J2Z65_000020</name>
</gene>
<accession>A0ABS4HQD7</accession>
<sequence length="62" mass="7228">MTDQKNKLYMDIVNYVHSNSLSNNIKVDKMASGRVVYEYIGEMSDIHKNELKNLQDIHNSIK</sequence>